<sequence length="130" mass="14598">MGIDLTTAGKNPSLSISMFAKLASFLAFMKLTLTDISSIFVDGRILVFSVGGSLPLPSKQVGLRLKRITLGLMSSWNHGKNLRKRAREWISLNQKQDMCCLLLKYLPGGTKLVHRIIPHEWSPICINWMK</sequence>
<dbReference type="Proteomes" id="UP000004994">
    <property type="component" value="Chromosome 9"/>
</dbReference>
<reference evidence="1" key="2">
    <citation type="submission" date="2013-04" db="UniProtKB">
        <authorList>
            <consortium name="EnsemblPlants"/>
        </authorList>
    </citation>
    <scope>IDENTIFICATION</scope>
    <source>
        <strain evidence="1">cv. Heinz 1706</strain>
    </source>
</reference>
<dbReference type="Gramene" id="Solyc09g056090.1.1">
    <property type="protein sequence ID" value="Solyc09g056090.1.1"/>
    <property type="gene ID" value="Solyc09g056090.1"/>
</dbReference>
<name>K4CTA4_SOLLC</name>
<reference evidence="1" key="1">
    <citation type="journal article" date="2012" name="Nature">
        <title>The tomato genome sequence provides insights into fleshy fruit evolution.</title>
        <authorList>
            <consortium name="Tomato Genome Consortium"/>
        </authorList>
    </citation>
    <scope>NUCLEOTIDE SEQUENCE [LARGE SCALE GENOMIC DNA]</scope>
    <source>
        <strain evidence="1">cv. Heinz 1706</strain>
    </source>
</reference>
<organism evidence="1">
    <name type="scientific">Solanum lycopersicum</name>
    <name type="common">Tomato</name>
    <name type="synonym">Lycopersicon esculentum</name>
    <dbReference type="NCBI Taxonomy" id="4081"/>
    <lineage>
        <taxon>Eukaryota</taxon>
        <taxon>Viridiplantae</taxon>
        <taxon>Streptophyta</taxon>
        <taxon>Embryophyta</taxon>
        <taxon>Tracheophyta</taxon>
        <taxon>Spermatophyta</taxon>
        <taxon>Magnoliopsida</taxon>
        <taxon>eudicotyledons</taxon>
        <taxon>Gunneridae</taxon>
        <taxon>Pentapetalae</taxon>
        <taxon>asterids</taxon>
        <taxon>lamiids</taxon>
        <taxon>Solanales</taxon>
        <taxon>Solanaceae</taxon>
        <taxon>Solanoideae</taxon>
        <taxon>Solaneae</taxon>
        <taxon>Solanum</taxon>
        <taxon>Solanum subgen. Lycopersicon</taxon>
    </lineage>
</organism>
<evidence type="ECO:0000313" key="1">
    <source>
        <dbReference type="EnsemblPlants" id="Solyc09g056090.1.1"/>
    </source>
</evidence>
<dbReference type="InParanoid" id="K4CTA4"/>
<protein>
    <submittedName>
        <fullName evidence="1">Uncharacterized protein</fullName>
    </submittedName>
</protein>
<proteinExistence type="predicted"/>
<dbReference type="STRING" id="4081.K4CTA4"/>
<dbReference type="EnsemblPlants" id="Solyc09g056090.1.1">
    <property type="protein sequence ID" value="Solyc09g056090.1.1"/>
    <property type="gene ID" value="Solyc09g056090.1"/>
</dbReference>
<keyword evidence="2" id="KW-1185">Reference proteome</keyword>
<dbReference type="PaxDb" id="4081-Solyc09g056090.1.1"/>
<accession>K4CTA4</accession>
<evidence type="ECO:0000313" key="2">
    <source>
        <dbReference type="Proteomes" id="UP000004994"/>
    </source>
</evidence>
<dbReference type="HOGENOM" id="CLU_1941779_0_0_1"/>
<dbReference type="AlphaFoldDB" id="K4CTA4"/>